<sequence length="350" mass="36771">MTSPRPRTVARRRLVLGGGGLALAGLLAACAETPEAPPAAEAGPTLAEPTPNTTEGQLTTVVTEISAAVAAADKARDAGKLAPRVVGSVAAFRKAMYGLIEKDDQWAEDLTAPGESLMVPMTSTDAEFPRTAIALVASSAKDGVPMFMALQQADARSPYTTWGWAQQASGVEMPEVPADVVGSAPVTPDSDDLLMTPKDALALYAKVLSDGDAADKDDKLAENPFQTETHKRIQTERKELNAGVEKDEVATIKEVFTVVEDEFAGLRTADGGAIVLATLTSVRKVAIKDGATVRYAEDNKYTTVIGTKEFTKEFIREFGTQVAVYIPAKDSDAQVQPIGATQTATGTSGS</sequence>
<dbReference type="PROSITE" id="PS51257">
    <property type="entry name" value="PROKAR_LIPOPROTEIN"/>
    <property type="match status" value="1"/>
</dbReference>
<comment type="caution">
    <text evidence="4">The sequence shown here is derived from an EMBL/GenBank/DDBJ whole genome shotgun (WGS) entry which is preliminary data.</text>
</comment>
<feature type="chain" id="PRO_5046991149" description="DUF8094 domain-containing protein" evidence="2">
    <location>
        <begin position="32"/>
        <end position="350"/>
    </location>
</feature>
<feature type="region of interest" description="Disordered" evidence="1">
    <location>
        <begin position="35"/>
        <end position="54"/>
    </location>
</feature>
<evidence type="ECO:0000313" key="5">
    <source>
        <dbReference type="Proteomes" id="UP001597280"/>
    </source>
</evidence>
<feature type="domain" description="DUF8094" evidence="3">
    <location>
        <begin position="49"/>
        <end position="346"/>
    </location>
</feature>
<reference evidence="5" key="1">
    <citation type="journal article" date="2019" name="Int. J. Syst. Evol. Microbiol.">
        <title>The Global Catalogue of Microorganisms (GCM) 10K type strain sequencing project: providing services to taxonomists for standard genome sequencing and annotation.</title>
        <authorList>
            <consortium name="The Broad Institute Genomics Platform"/>
            <consortium name="The Broad Institute Genome Sequencing Center for Infectious Disease"/>
            <person name="Wu L."/>
            <person name="Ma J."/>
        </authorList>
    </citation>
    <scope>NUCLEOTIDE SEQUENCE [LARGE SCALE GENOMIC DNA]</scope>
    <source>
        <strain evidence="5">JCM 11650</strain>
    </source>
</reference>
<evidence type="ECO:0000256" key="1">
    <source>
        <dbReference type="SAM" id="MobiDB-lite"/>
    </source>
</evidence>
<dbReference type="InterPro" id="IPR058407">
    <property type="entry name" value="DUF8094"/>
</dbReference>
<keyword evidence="2" id="KW-0732">Signal</keyword>
<dbReference type="PROSITE" id="PS51318">
    <property type="entry name" value="TAT"/>
    <property type="match status" value="1"/>
</dbReference>
<gene>
    <name evidence="4" type="ORF">ACFSDA_13855</name>
</gene>
<dbReference type="InterPro" id="IPR006311">
    <property type="entry name" value="TAT_signal"/>
</dbReference>
<keyword evidence="5" id="KW-1185">Reference proteome</keyword>
<evidence type="ECO:0000313" key="4">
    <source>
        <dbReference type="EMBL" id="MFD1836150.1"/>
    </source>
</evidence>
<name>A0ABW4Q175_9MICO</name>
<accession>A0ABW4Q175</accession>
<proteinExistence type="predicted"/>
<dbReference type="RefSeq" id="WP_343905459.1">
    <property type="nucleotide sequence ID" value="NZ_BAAAIS010000003.1"/>
</dbReference>
<dbReference type="Proteomes" id="UP001597280">
    <property type="component" value="Unassembled WGS sequence"/>
</dbReference>
<dbReference type="Pfam" id="PF26366">
    <property type="entry name" value="DUF8094"/>
    <property type="match status" value="1"/>
</dbReference>
<dbReference type="EMBL" id="JBHUFL010000003">
    <property type="protein sequence ID" value="MFD1836150.1"/>
    <property type="molecule type" value="Genomic_DNA"/>
</dbReference>
<feature type="signal peptide" evidence="2">
    <location>
        <begin position="1"/>
        <end position="31"/>
    </location>
</feature>
<evidence type="ECO:0000256" key="2">
    <source>
        <dbReference type="SAM" id="SignalP"/>
    </source>
</evidence>
<protein>
    <recommendedName>
        <fullName evidence="3">DUF8094 domain-containing protein</fullName>
    </recommendedName>
</protein>
<evidence type="ECO:0000259" key="3">
    <source>
        <dbReference type="Pfam" id="PF26366"/>
    </source>
</evidence>
<feature type="compositionally biased region" description="Low complexity" evidence="1">
    <location>
        <begin position="35"/>
        <end position="51"/>
    </location>
</feature>
<organism evidence="4 5">
    <name type="scientific">Brachybacterium rhamnosum</name>
    <dbReference type="NCBI Taxonomy" id="173361"/>
    <lineage>
        <taxon>Bacteria</taxon>
        <taxon>Bacillati</taxon>
        <taxon>Actinomycetota</taxon>
        <taxon>Actinomycetes</taxon>
        <taxon>Micrococcales</taxon>
        <taxon>Dermabacteraceae</taxon>
        <taxon>Brachybacterium</taxon>
    </lineage>
</organism>